<feature type="transmembrane region" description="Helical" evidence="8">
    <location>
        <begin position="9"/>
        <end position="28"/>
    </location>
</feature>
<name>A0A5C3L2L8_COPMA</name>
<dbReference type="EMBL" id="ML210170">
    <property type="protein sequence ID" value="TFK26822.1"/>
    <property type="molecule type" value="Genomic_DNA"/>
</dbReference>
<evidence type="ECO:0000256" key="6">
    <source>
        <dbReference type="PIRSR" id="PIRSR602403-1"/>
    </source>
</evidence>
<keyword evidence="8" id="KW-0472">Membrane</keyword>
<keyword evidence="8" id="KW-0812">Transmembrane</keyword>
<dbReference type="OrthoDB" id="1844152at2759"/>
<dbReference type="STRING" id="230819.A0A5C3L2L8"/>
<evidence type="ECO:0000313" key="9">
    <source>
        <dbReference type="EMBL" id="TFK26822.1"/>
    </source>
</evidence>
<dbReference type="CDD" id="cd11041">
    <property type="entry name" value="CYP503A1-like"/>
    <property type="match status" value="1"/>
</dbReference>
<keyword evidence="4 7" id="KW-0560">Oxidoreductase</keyword>
<evidence type="ECO:0000256" key="2">
    <source>
        <dbReference type="ARBA" id="ARBA00010617"/>
    </source>
</evidence>
<dbReference type="GO" id="GO:0005506">
    <property type="term" value="F:iron ion binding"/>
    <property type="evidence" value="ECO:0007669"/>
    <property type="project" value="InterPro"/>
</dbReference>
<dbReference type="PROSITE" id="PS00086">
    <property type="entry name" value="CYTOCHROME_P450"/>
    <property type="match status" value="1"/>
</dbReference>
<evidence type="ECO:0000256" key="1">
    <source>
        <dbReference type="ARBA" id="ARBA00001971"/>
    </source>
</evidence>
<accession>A0A5C3L2L8</accession>
<feature type="binding site" description="axial binding residue" evidence="6">
    <location>
        <position position="454"/>
    </location>
    <ligand>
        <name>heme</name>
        <dbReference type="ChEBI" id="CHEBI:30413"/>
    </ligand>
    <ligandPart>
        <name>Fe</name>
        <dbReference type="ChEBI" id="CHEBI:18248"/>
    </ligandPart>
</feature>
<dbReference type="InterPro" id="IPR017972">
    <property type="entry name" value="Cyt_P450_CS"/>
</dbReference>
<comment type="cofactor">
    <cofactor evidence="1 6">
        <name>heme</name>
        <dbReference type="ChEBI" id="CHEBI:30413"/>
    </cofactor>
</comment>
<keyword evidence="8" id="KW-1133">Transmembrane helix</keyword>
<dbReference type="GO" id="GO:0004497">
    <property type="term" value="F:monooxygenase activity"/>
    <property type="evidence" value="ECO:0007669"/>
    <property type="project" value="UniProtKB-KW"/>
</dbReference>
<evidence type="ECO:0000313" key="10">
    <source>
        <dbReference type="Proteomes" id="UP000307440"/>
    </source>
</evidence>
<dbReference type="PRINTS" id="PR00465">
    <property type="entry name" value="EP450IV"/>
</dbReference>
<dbReference type="SUPFAM" id="SSF48264">
    <property type="entry name" value="Cytochrome P450"/>
    <property type="match status" value="1"/>
</dbReference>
<dbReference type="Gene3D" id="1.10.630.10">
    <property type="entry name" value="Cytochrome P450"/>
    <property type="match status" value="1"/>
</dbReference>
<comment type="similarity">
    <text evidence="2 7">Belongs to the cytochrome P450 family.</text>
</comment>
<dbReference type="Proteomes" id="UP000307440">
    <property type="component" value="Unassembled WGS sequence"/>
</dbReference>
<dbReference type="InterPro" id="IPR036396">
    <property type="entry name" value="Cyt_P450_sf"/>
</dbReference>
<proteinExistence type="inferred from homology"/>
<evidence type="ECO:0000256" key="7">
    <source>
        <dbReference type="RuleBase" id="RU000461"/>
    </source>
</evidence>
<keyword evidence="6 7" id="KW-0349">Heme</keyword>
<dbReference type="PANTHER" id="PTHR46206">
    <property type="entry name" value="CYTOCHROME P450"/>
    <property type="match status" value="1"/>
</dbReference>
<dbReference type="GO" id="GO:0020037">
    <property type="term" value="F:heme binding"/>
    <property type="evidence" value="ECO:0007669"/>
    <property type="project" value="InterPro"/>
</dbReference>
<dbReference type="GO" id="GO:0016705">
    <property type="term" value="F:oxidoreductase activity, acting on paired donors, with incorporation or reduction of molecular oxygen"/>
    <property type="evidence" value="ECO:0007669"/>
    <property type="project" value="InterPro"/>
</dbReference>
<gene>
    <name evidence="9" type="ORF">FA15DRAFT_614933</name>
</gene>
<keyword evidence="3 6" id="KW-0479">Metal-binding</keyword>
<dbReference type="AlphaFoldDB" id="A0A5C3L2L8"/>
<keyword evidence="7" id="KW-0503">Monooxygenase</keyword>
<dbReference type="InterPro" id="IPR002403">
    <property type="entry name" value="Cyt_P450_E_grp-IV"/>
</dbReference>
<organism evidence="9 10">
    <name type="scientific">Coprinopsis marcescibilis</name>
    <name type="common">Agaric fungus</name>
    <name type="synonym">Psathyrella marcescibilis</name>
    <dbReference type="NCBI Taxonomy" id="230819"/>
    <lineage>
        <taxon>Eukaryota</taxon>
        <taxon>Fungi</taxon>
        <taxon>Dikarya</taxon>
        <taxon>Basidiomycota</taxon>
        <taxon>Agaricomycotina</taxon>
        <taxon>Agaricomycetes</taxon>
        <taxon>Agaricomycetidae</taxon>
        <taxon>Agaricales</taxon>
        <taxon>Agaricineae</taxon>
        <taxon>Psathyrellaceae</taxon>
        <taxon>Coprinopsis</taxon>
    </lineage>
</organism>
<dbReference type="Pfam" id="PF00067">
    <property type="entry name" value="p450"/>
    <property type="match status" value="1"/>
</dbReference>
<keyword evidence="5 6" id="KW-0408">Iron</keyword>
<reference evidence="9 10" key="1">
    <citation type="journal article" date="2019" name="Nat. Ecol. Evol.">
        <title>Megaphylogeny resolves global patterns of mushroom evolution.</title>
        <authorList>
            <person name="Varga T."/>
            <person name="Krizsan K."/>
            <person name="Foldi C."/>
            <person name="Dima B."/>
            <person name="Sanchez-Garcia M."/>
            <person name="Sanchez-Ramirez S."/>
            <person name="Szollosi G.J."/>
            <person name="Szarkandi J.G."/>
            <person name="Papp V."/>
            <person name="Albert L."/>
            <person name="Andreopoulos W."/>
            <person name="Angelini C."/>
            <person name="Antonin V."/>
            <person name="Barry K.W."/>
            <person name="Bougher N.L."/>
            <person name="Buchanan P."/>
            <person name="Buyck B."/>
            <person name="Bense V."/>
            <person name="Catcheside P."/>
            <person name="Chovatia M."/>
            <person name="Cooper J."/>
            <person name="Damon W."/>
            <person name="Desjardin D."/>
            <person name="Finy P."/>
            <person name="Geml J."/>
            <person name="Haridas S."/>
            <person name="Hughes K."/>
            <person name="Justo A."/>
            <person name="Karasinski D."/>
            <person name="Kautmanova I."/>
            <person name="Kiss B."/>
            <person name="Kocsube S."/>
            <person name="Kotiranta H."/>
            <person name="LaButti K.M."/>
            <person name="Lechner B.E."/>
            <person name="Liimatainen K."/>
            <person name="Lipzen A."/>
            <person name="Lukacs Z."/>
            <person name="Mihaltcheva S."/>
            <person name="Morgado L.N."/>
            <person name="Niskanen T."/>
            <person name="Noordeloos M.E."/>
            <person name="Ohm R.A."/>
            <person name="Ortiz-Santana B."/>
            <person name="Ovrebo C."/>
            <person name="Racz N."/>
            <person name="Riley R."/>
            <person name="Savchenko A."/>
            <person name="Shiryaev A."/>
            <person name="Soop K."/>
            <person name="Spirin V."/>
            <person name="Szebenyi C."/>
            <person name="Tomsovsky M."/>
            <person name="Tulloss R.E."/>
            <person name="Uehling J."/>
            <person name="Grigoriev I.V."/>
            <person name="Vagvolgyi C."/>
            <person name="Papp T."/>
            <person name="Martin F.M."/>
            <person name="Miettinen O."/>
            <person name="Hibbett D.S."/>
            <person name="Nagy L.G."/>
        </authorList>
    </citation>
    <scope>NUCLEOTIDE SEQUENCE [LARGE SCALE GENOMIC DNA]</scope>
    <source>
        <strain evidence="9 10">CBS 121175</strain>
    </source>
</reference>
<sequence length="509" mass="57981">MSAEFPSMIPYYLVAGFVGWVTYEWYLFTSARNKLSAIPTVGSDSFIVAYISAWKYVFSGRKMVQEGYEKYPNGIFKVPSLETPSRWIVVVNGQKLIQEIKDGHDNIFSATEHFNDILQIRHIWGAEEASKDQYHVHSIANGLTRNLTARFPDIIDEVEQSFTDEIPISDEWVTYQVQKAIAPVTCRTANRLFVGMPLCRDQEYLDIQQNFAVSLMVSVTIVNLVPDFMKPIVGKLVTTFPKTIKKVIRIMKPMLEHRLQMEEEHGKRWDGRPNDMISWLLDHAPPEYRTVEDLATRILVINFAAIHTTTMTVTNAVFDLILHPEYIEPLRQEIGELVDTYGWTKEAASKMCKLDSFLKESSRVGGIASISMARKIMEDYTFSNGVTVPAGASVSAAAHPIHQDPTVYSDASTFDGFRFSEKRKNGSDEYQQFKHQLITPTNDYLLFGWGRHACPGRFFAVNEAKCMVAHLILTYDIKLPPDAPPPTHTWFGSQRLPSSASIMFRKRQR</sequence>
<evidence type="ECO:0000256" key="4">
    <source>
        <dbReference type="ARBA" id="ARBA00023002"/>
    </source>
</evidence>
<evidence type="ECO:0000256" key="3">
    <source>
        <dbReference type="ARBA" id="ARBA00022723"/>
    </source>
</evidence>
<dbReference type="InterPro" id="IPR001128">
    <property type="entry name" value="Cyt_P450"/>
</dbReference>
<keyword evidence="10" id="KW-1185">Reference proteome</keyword>
<evidence type="ECO:0000256" key="8">
    <source>
        <dbReference type="SAM" id="Phobius"/>
    </source>
</evidence>
<protein>
    <submittedName>
        <fullName evidence="9">Cytochrome P450</fullName>
    </submittedName>
</protein>
<evidence type="ECO:0000256" key="5">
    <source>
        <dbReference type="ARBA" id="ARBA00023004"/>
    </source>
</evidence>